<keyword evidence="3" id="KW-1185">Reference proteome</keyword>
<protein>
    <submittedName>
        <fullName evidence="2">Uncharacterized protein</fullName>
    </submittedName>
</protein>
<dbReference type="AlphaFoldDB" id="A0AAQ4DPH7"/>
<feature type="transmembrane region" description="Helical" evidence="1">
    <location>
        <begin position="6"/>
        <end position="23"/>
    </location>
</feature>
<keyword evidence="1" id="KW-1133">Transmembrane helix</keyword>
<keyword evidence="1" id="KW-0472">Membrane</keyword>
<keyword evidence="1" id="KW-0812">Transmembrane</keyword>
<evidence type="ECO:0000313" key="3">
    <source>
        <dbReference type="Proteomes" id="UP001321473"/>
    </source>
</evidence>
<dbReference type="EMBL" id="JARKHS020028335">
    <property type="protein sequence ID" value="KAK8764367.1"/>
    <property type="molecule type" value="Genomic_DNA"/>
</dbReference>
<proteinExistence type="predicted"/>
<accession>A0AAQ4DPH7</accession>
<reference evidence="2 3" key="1">
    <citation type="journal article" date="2023" name="Arcadia Sci">
        <title>De novo assembly of a long-read Amblyomma americanum tick genome.</title>
        <authorList>
            <person name="Chou S."/>
            <person name="Poskanzer K.E."/>
            <person name="Rollins M."/>
            <person name="Thuy-Boun P.S."/>
        </authorList>
    </citation>
    <scope>NUCLEOTIDE SEQUENCE [LARGE SCALE GENOMIC DNA]</scope>
    <source>
        <strain evidence="2">F_SG_1</strain>
        <tissue evidence="2">Salivary glands</tissue>
    </source>
</reference>
<comment type="caution">
    <text evidence="2">The sequence shown here is derived from an EMBL/GenBank/DDBJ whole genome shotgun (WGS) entry which is preliminary data.</text>
</comment>
<evidence type="ECO:0000313" key="2">
    <source>
        <dbReference type="EMBL" id="KAK8764367.1"/>
    </source>
</evidence>
<gene>
    <name evidence="2" type="ORF">V5799_033024</name>
</gene>
<sequence>MSSSPSPLYIYAGFLPVSFFLFCEIKPLFLFFKIGLLPLEFNGKPVFTRKVTHRQAERMWLGKSLYYKQDGYLSGHLGQGGGPRQASGGR</sequence>
<name>A0AAQ4DPH7_AMBAM</name>
<evidence type="ECO:0000256" key="1">
    <source>
        <dbReference type="SAM" id="Phobius"/>
    </source>
</evidence>
<dbReference type="Proteomes" id="UP001321473">
    <property type="component" value="Unassembled WGS sequence"/>
</dbReference>
<organism evidence="2 3">
    <name type="scientific">Amblyomma americanum</name>
    <name type="common">Lone star tick</name>
    <dbReference type="NCBI Taxonomy" id="6943"/>
    <lineage>
        <taxon>Eukaryota</taxon>
        <taxon>Metazoa</taxon>
        <taxon>Ecdysozoa</taxon>
        <taxon>Arthropoda</taxon>
        <taxon>Chelicerata</taxon>
        <taxon>Arachnida</taxon>
        <taxon>Acari</taxon>
        <taxon>Parasitiformes</taxon>
        <taxon>Ixodida</taxon>
        <taxon>Ixodoidea</taxon>
        <taxon>Ixodidae</taxon>
        <taxon>Amblyomminae</taxon>
        <taxon>Amblyomma</taxon>
    </lineage>
</organism>